<accession>C8PNZ1</accession>
<protein>
    <submittedName>
        <fullName evidence="1">Uncharacterized protein</fullName>
    </submittedName>
</protein>
<name>C8PNZ1_9SPIR</name>
<dbReference type="STRING" id="596324.TREVI0001_1710"/>
<proteinExistence type="predicted"/>
<dbReference type="EMBL" id="ACYH01000024">
    <property type="protein sequence ID" value="EEV20854.1"/>
    <property type="molecule type" value="Genomic_DNA"/>
</dbReference>
<evidence type="ECO:0000313" key="2">
    <source>
        <dbReference type="Proteomes" id="UP000004509"/>
    </source>
</evidence>
<reference evidence="1 2" key="1">
    <citation type="submission" date="2009-07" db="EMBL/GenBank/DDBJ databases">
        <authorList>
            <person name="Madupu R."/>
            <person name="Sebastian Y."/>
            <person name="Durkin A.S."/>
            <person name="Torralba M."/>
            <person name="Methe B."/>
            <person name="Sutton G.G."/>
            <person name="Strausberg R.L."/>
            <person name="Nelson K.E."/>
        </authorList>
    </citation>
    <scope>NUCLEOTIDE SEQUENCE [LARGE SCALE GENOMIC DNA]</scope>
    <source>
        <strain evidence="1 2">ATCC 35580</strain>
    </source>
</reference>
<dbReference type="Proteomes" id="UP000004509">
    <property type="component" value="Unassembled WGS sequence"/>
</dbReference>
<organism evidence="1 2">
    <name type="scientific">Treponema vincentii ATCC 35580</name>
    <dbReference type="NCBI Taxonomy" id="596324"/>
    <lineage>
        <taxon>Bacteria</taxon>
        <taxon>Pseudomonadati</taxon>
        <taxon>Spirochaetota</taxon>
        <taxon>Spirochaetia</taxon>
        <taxon>Spirochaetales</taxon>
        <taxon>Treponemataceae</taxon>
        <taxon>Treponema</taxon>
    </lineage>
</organism>
<dbReference type="AlphaFoldDB" id="C8PNZ1"/>
<comment type="caution">
    <text evidence="1">The sequence shown here is derived from an EMBL/GenBank/DDBJ whole genome shotgun (WGS) entry which is preliminary data.</text>
</comment>
<sequence>MLQSHPRFFFRSILTFNITKLLKKLFQIPSLPGREGSPCDYLLKKADIIFFPCMFKKPHLT</sequence>
<gene>
    <name evidence="1" type="ORF">TREVI0001_1710</name>
</gene>
<evidence type="ECO:0000313" key="1">
    <source>
        <dbReference type="EMBL" id="EEV20854.1"/>
    </source>
</evidence>